<dbReference type="EMBL" id="BEYU01001357">
    <property type="protein sequence ID" value="GBG16202.1"/>
    <property type="molecule type" value="Genomic_DNA"/>
</dbReference>
<feature type="non-terminal residue" evidence="2">
    <location>
        <position position="141"/>
    </location>
</feature>
<feature type="non-terminal residue" evidence="2">
    <location>
        <position position="1"/>
    </location>
</feature>
<gene>
    <name evidence="2" type="ORF">FCC1311_116772</name>
</gene>
<name>A0A2R5FD53_9STRA</name>
<sequence length="141" mass="15991">VAAAAHDATGTFDEDTDMGDDGENDGAVVMLPMTYEQLTEVKFKETCFACKYINAGSMRENPEFVTLMKLYTENAEAVSQPALFRLVKAHFDRHCRPIVREEWTLPCIEEHFTVHTNYPTDEILKQLKVLTSIRNNMISTA</sequence>
<evidence type="ECO:0000313" key="3">
    <source>
        <dbReference type="Proteomes" id="UP000241890"/>
    </source>
</evidence>
<comment type="caution">
    <text evidence="2">The sequence shown here is derived from an EMBL/GenBank/DDBJ whole genome shotgun (WGS) entry which is preliminary data.</text>
</comment>
<evidence type="ECO:0000256" key="1">
    <source>
        <dbReference type="SAM" id="MobiDB-lite"/>
    </source>
</evidence>
<evidence type="ECO:0000313" key="2">
    <source>
        <dbReference type="EMBL" id="GBG16202.1"/>
    </source>
</evidence>
<dbReference type="AlphaFoldDB" id="A0A2R5FD53"/>
<protein>
    <submittedName>
        <fullName evidence="2">Uncharacterized protein</fullName>
    </submittedName>
</protein>
<organism evidence="2 3">
    <name type="scientific">Hondaea fermentalgiana</name>
    <dbReference type="NCBI Taxonomy" id="2315210"/>
    <lineage>
        <taxon>Eukaryota</taxon>
        <taxon>Sar</taxon>
        <taxon>Stramenopiles</taxon>
        <taxon>Bigyra</taxon>
        <taxon>Labyrinthulomycetes</taxon>
        <taxon>Thraustochytrida</taxon>
        <taxon>Thraustochytriidae</taxon>
        <taxon>Hondaea</taxon>
    </lineage>
</organism>
<keyword evidence="3" id="KW-1185">Reference proteome</keyword>
<feature type="region of interest" description="Disordered" evidence="1">
    <location>
        <begin position="1"/>
        <end position="25"/>
    </location>
</feature>
<dbReference type="InParanoid" id="A0A2R5FD53"/>
<dbReference type="Proteomes" id="UP000241890">
    <property type="component" value="Unassembled WGS sequence"/>
</dbReference>
<accession>A0A2R5FD53</accession>
<proteinExistence type="predicted"/>
<reference evidence="2 3" key="1">
    <citation type="submission" date="2017-12" db="EMBL/GenBank/DDBJ databases">
        <title>Sequencing, de novo assembly and annotation of complete genome of a new Thraustochytrid species, strain FCC1311.</title>
        <authorList>
            <person name="Sedici K."/>
            <person name="Godart F."/>
            <person name="Aiese Cigliano R."/>
            <person name="Sanseverino W."/>
            <person name="Barakat M."/>
            <person name="Ortet P."/>
            <person name="Marechal E."/>
            <person name="Cagnac O."/>
            <person name="Amato A."/>
        </authorList>
    </citation>
    <scope>NUCLEOTIDE SEQUENCE [LARGE SCALE GENOMIC DNA]</scope>
</reference>
<feature type="compositionally biased region" description="Acidic residues" evidence="1">
    <location>
        <begin position="12"/>
        <end position="24"/>
    </location>
</feature>